<proteinExistence type="predicted"/>
<reference evidence="1" key="1">
    <citation type="submission" date="2022-03" db="EMBL/GenBank/DDBJ databases">
        <authorList>
            <person name="Martin H S."/>
        </authorList>
    </citation>
    <scope>NUCLEOTIDE SEQUENCE</scope>
</reference>
<gene>
    <name evidence="1" type="ORF">IPOD504_LOCUS3012</name>
</gene>
<name>A0ABN8HTR9_9NEOP</name>
<evidence type="ECO:0000313" key="2">
    <source>
        <dbReference type="Proteomes" id="UP000837857"/>
    </source>
</evidence>
<keyword evidence="2" id="KW-1185">Reference proteome</keyword>
<organism evidence="1 2">
    <name type="scientific">Iphiclides podalirius</name>
    <name type="common">scarce swallowtail</name>
    <dbReference type="NCBI Taxonomy" id="110791"/>
    <lineage>
        <taxon>Eukaryota</taxon>
        <taxon>Metazoa</taxon>
        <taxon>Ecdysozoa</taxon>
        <taxon>Arthropoda</taxon>
        <taxon>Hexapoda</taxon>
        <taxon>Insecta</taxon>
        <taxon>Pterygota</taxon>
        <taxon>Neoptera</taxon>
        <taxon>Endopterygota</taxon>
        <taxon>Lepidoptera</taxon>
        <taxon>Glossata</taxon>
        <taxon>Ditrysia</taxon>
        <taxon>Papilionoidea</taxon>
        <taxon>Papilionidae</taxon>
        <taxon>Papilioninae</taxon>
        <taxon>Iphiclides</taxon>
    </lineage>
</organism>
<accession>A0ABN8HTR9</accession>
<sequence>MAASAKQWLQKRPSHSVGLCFRNNKACGHDGEMSNLPAVHPAASQIRNSRAKMAGGGNFLQMAAGRETQVVCLEQFSERWGCPACARIDSNEYYLRR</sequence>
<protein>
    <submittedName>
        <fullName evidence="1">Uncharacterized protein</fullName>
    </submittedName>
</protein>
<feature type="non-terminal residue" evidence="1">
    <location>
        <position position="97"/>
    </location>
</feature>
<dbReference type="Proteomes" id="UP000837857">
    <property type="component" value="Chromosome 13"/>
</dbReference>
<dbReference type="EMBL" id="OW152825">
    <property type="protein sequence ID" value="CAH2041236.1"/>
    <property type="molecule type" value="Genomic_DNA"/>
</dbReference>
<evidence type="ECO:0000313" key="1">
    <source>
        <dbReference type="EMBL" id="CAH2041236.1"/>
    </source>
</evidence>